<protein>
    <submittedName>
        <fullName evidence="1">Uncharacterized protein</fullName>
    </submittedName>
</protein>
<dbReference type="Proteomes" id="UP000886289">
    <property type="component" value="Unassembled WGS sequence"/>
</dbReference>
<accession>A0A7C0U3Y8</accession>
<proteinExistence type="predicted"/>
<evidence type="ECO:0000313" key="1">
    <source>
        <dbReference type="EMBL" id="HDD45219.1"/>
    </source>
</evidence>
<reference evidence="1" key="1">
    <citation type="journal article" date="2020" name="mSystems">
        <title>Genome- and Community-Level Interaction Insights into Carbon Utilization and Element Cycling Functions of Hydrothermarchaeota in Hydrothermal Sediment.</title>
        <authorList>
            <person name="Zhou Z."/>
            <person name="Liu Y."/>
            <person name="Xu W."/>
            <person name="Pan J."/>
            <person name="Luo Z.H."/>
            <person name="Li M."/>
        </authorList>
    </citation>
    <scope>NUCLEOTIDE SEQUENCE [LARGE SCALE GENOMIC DNA]</scope>
    <source>
        <strain evidence="1">HyVt-233</strain>
    </source>
</reference>
<dbReference type="EMBL" id="DRBS01000378">
    <property type="protein sequence ID" value="HDD45219.1"/>
    <property type="molecule type" value="Genomic_DNA"/>
</dbReference>
<organism evidence="1">
    <name type="scientific">Desulfofervidus auxilii</name>
    <dbReference type="NCBI Taxonomy" id="1621989"/>
    <lineage>
        <taxon>Bacteria</taxon>
        <taxon>Pseudomonadati</taxon>
        <taxon>Thermodesulfobacteriota</taxon>
        <taxon>Candidatus Desulfofervidia</taxon>
        <taxon>Candidatus Desulfofervidales</taxon>
        <taxon>Candidatus Desulfofervidaceae</taxon>
        <taxon>Candidatus Desulfofervidus</taxon>
    </lineage>
</organism>
<sequence>MQRIKVKIIKQEFLEGRLHCFGDFDSEDSICLKHCALNINCAIAKHDYFSFQVRDESIASFLKFNKHE</sequence>
<gene>
    <name evidence="1" type="ORF">ENG63_10240</name>
</gene>
<comment type="caution">
    <text evidence="1">The sequence shown here is derived from an EMBL/GenBank/DDBJ whole genome shotgun (WGS) entry which is preliminary data.</text>
</comment>
<dbReference type="AlphaFoldDB" id="A0A7C0U3Y8"/>
<name>A0A7C0U3Y8_DESA2</name>